<organism evidence="2">
    <name type="scientific">Timema tahoe</name>
    <dbReference type="NCBI Taxonomy" id="61484"/>
    <lineage>
        <taxon>Eukaryota</taxon>
        <taxon>Metazoa</taxon>
        <taxon>Ecdysozoa</taxon>
        <taxon>Arthropoda</taxon>
        <taxon>Hexapoda</taxon>
        <taxon>Insecta</taxon>
        <taxon>Pterygota</taxon>
        <taxon>Neoptera</taxon>
        <taxon>Polyneoptera</taxon>
        <taxon>Phasmatodea</taxon>
        <taxon>Timematodea</taxon>
        <taxon>Timematoidea</taxon>
        <taxon>Timematidae</taxon>
        <taxon>Timema</taxon>
    </lineage>
</organism>
<evidence type="ECO:0000313" key="2">
    <source>
        <dbReference type="EMBL" id="CAD7460287.1"/>
    </source>
</evidence>
<feature type="region of interest" description="Disordered" evidence="1">
    <location>
        <begin position="72"/>
        <end position="98"/>
    </location>
</feature>
<accession>A0A7R9IKU3</accession>
<dbReference type="EMBL" id="OE003577">
    <property type="protein sequence ID" value="CAD7460287.1"/>
    <property type="molecule type" value="Genomic_DNA"/>
</dbReference>
<dbReference type="AlphaFoldDB" id="A0A7R9IKU3"/>
<protein>
    <submittedName>
        <fullName evidence="2">Uncharacterized protein</fullName>
    </submittedName>
</protein>
<evidence type="ECO:0000256" key="1">
    <source>
        <dbReference type="SAM" id="MobiDB-lite"/>
    </source>
</evidence>
<sequence>METANWREFNKAETARAKSHMVTRSGLVAVIGNLGTVLYYTMGFLHPTSLFLLFTRLLRHLENLTSDEVTPHLRGGRVENHLGKATPSSPNRDSNLHLPVLGGLAQHDWRVSQLRHRGGSSLQ</sequence>
<reference evidence="2" key="1">
    <citation type="submission" date="2020-11" db="EMBL/GenBank/DDBJ databases">
        <authorList>
            <person name="Tran Van P."/>
        </authorList>
    </citation>
    <scope>NUCLEOTIDE SEQUENCE</scope>
</reference>
<name>A0A7R9IKU3_9NEOP</name>
<proteinExistence type="predicted"/>
<gene>
    <name evidence="2" type="ORF">TTEB3V08_LOCUS8223</name>
</gene>